<organism evidence="1 2">
    <name type="scientific">Lentzea albidocapillata</name>
    <dbReference type="NCBI Taxonomy" id="40571"/>
    <lineage>
        <taxon>Bacteria</taxon>
        <taxon>Bacillati</taxon>
        <taxon>Actinomycetota</taxon>
        <taxon>Actinomycetes</taxon>
        <taxon>Pseudonocardiales</taxon>
        <taxon>Pseudonocardiaceae</taxon>
        <taxon>Lentzea</taxon>
    </lineage>
</organism>
<accession>A0A1W2FTE6</accession>
<dbReference type="EMBL" id="FWYC01000025">
    <property type="protein sequence ID" value="SMD25195.1"/>
    <property type="molecule type" value="Genomic_DNA"/>
</dbReference>
<gene>
    <name evidence="1" type="ORF">SAMN05660733_08036</name>
</gene>
<sequence>MIVSLLHKVTWKLLSAASALLRSEAEKDTQLLVLRHKNGSAARVGDILTCPIGRVGLPRFDGQGLMRCDHAT</sequence>
<evidence type="ECO:0000313" key="1">
    <source>
        <dbReference type="EMBL" id="SMD25195.1"/>
    </source>
</evidence>
<proteinExistence type="predicted"/>
<evidence type="ECO:0000313" key="2">
    <source>
        <dbReference type="Proteomes" id="UP000192840"/>
    </source>
</evidence>
<reference evidence="2" key="1">
    <citation type="submission" date="2017-04" db="EMBL/GenBank/DDBJ databases">
        <authorList>
            <person name="Varghese N."/>
            <person name="Submissions S."/>
        </authorList>
    </citation>
    <scope>NUCLEOTIDE SEQUENCE [LARGE SCALE GENOMIC DNA]</scope>
    <source>
        <strain evidence="2">DSM 44073</strain>
    </source>
</reference>
<name>A0A1W2FTE6_9PSEU</name>
<dbReference type="Proteomes" id="UP000192840">
    <property type="component" value="Unassembled WGS sequence"/>
</dbReference>
<dbReference type="AlphaFoldDB" id="A0A1W2FTE6"/>
<keyword evidence="2" id="KW-1185">Reference proteome</keyword>
<protein>
    <submittedName>
        <fullName evidence="1">Uncharacterized protein</fullName>
    </submittedName>
</protein>